<dbReference type="eggNOG" id="KOG1559">
    <property type="taxonomic scope" value="Eukaryota"/>
</dbReference>
<feature type="active site" description="Nucleophile" evidence="7 8">
    <location>
        <position position="178"/>
    </location>
</feature>
<keyword evidence="11" id="KW-1185">Reference proteome</keyword>
<feature type="active site" evidence="8">
    <location>
        <position position="290"/>
    </location>
</feature>
<name>Q22AT8_TETTS</name>
<comment type="subcellular location">
    <subcellularLocation>
        <location evidence="1">Secreted</location>
        <location evidence="1">Extracellular space</location>
    </subcellularLocation>
</comment>
<dbReference type="OrthoDB" id="64220at2759"/>
<keyword evidence="10" id="KW-0315">Glutamine amidotransferase</keyword>
<dbReference type="EC" id="3.4.19.9" evidence="3 8"/>
<evidence type="ECO:0000313" key="11">
    <source>
        <dbReference type="Proteomes" id="UP000009168"/>
    </source>
</evidence>
<keyword evidence="4" id="KW-0964">Secreted</keyword>
<feature type="compositionally biased region" description="Polar residues" evidence="9">
    <location>
        <begin position="1"/>
        <end position="13"/>
    </location>
</feature>
<gene>
    <name evidence="10" type="ORF">TTHERM_01156850</name>
</gene>
<dbReference type="AlphaFoldDB" id="Q22AT8"/>
<dbReference type="STRING" id="312017.Q22AT8"/>
<dbReference type="GeneID" id="7828358"/>
<keyword evidence="5" id="KW-0732">Signal</keyword>
<evidence type="ECO:0000256" key="4">
    <source>
        <dbReference type="ARBA" id="ARBA00022525"/>
    </source>
</evidence>
<comment type="similarity">
    <text evidence="2">Belongs to the peptidase C26 family.</text>
</comment>
<dbReference type="InterPro" id="IPR015527">
    <property type="entry name" value="Pept_C26_g-glut_hydrolase"/>
</dbReference>
<organism evidence="10 11">
    <name type="scientific">Tetrahymena thermophila (strain SB210)</name>
    <dbReference type="NCBI Taxonomy" id="312017"/>
    <lineage>
        <taxon>Eukaryota</taxon>
        <taxon>Sar</taxon>
        <taxon>Alveolata</taxon>
        <taxon>Ciliophora</taxon>
        <taxon>Intramacronucleata</taxon>
        <taxon>Oligohymenophorea</taxon>
        <taxon>Hymenostomatida</taxon>
        <taxon>Tetrahymenina</taxon>
        <taxon>Tetrahymenidae</taxon>
        <taxon>Tetrahymena</taxon>
    </lineage>
</organism>
<dbReference type="HOGENOM" id="CLU_058704_1_0_1"/>
<evidence type="ECO:0000256" key="2">
    <source>
        <dbReference type="ARBA" id="ARBA00011083"/>
    </source>
</evidence>
<dbReference type="KEGG" id="tet:TTHERM_01156850"/>
<dbReference type="Gene3D" id="3.40.50.880">
    <property type="match status" value="1"/>
</dbReference>
<dbReference type="InParanoid" id="Q22AT8"/>
<feature type="region of interest" description="Disordered" evidence="9">
    <location>
        <begin position="1"/>
        <end position="35"/>
    </location>
</feature>
<accession>Q22AT8</accession>
<keyword evidence="6 8" id="KW-0378">Hydrolase</keyword>
<dbReference type="Pfam" id="PF07722">
    <property type="entry name" value="Peptidase_C26"/>
    <property type="match status" value="1"/>
</dbReference>
<feature type="active site" description="Proton donor" evidence="7">
    <location>
        <position position="290"/>
    </location>
</feature>
<evidence type="ECO:0000256" key="7">
    <source>
        <dbReference type="PIRSR" id="PIRSR615527-1"/>
    </source>
</evidence>
<evidence type="ECO:0000256" key="1">
    <source>
        <dbReference type="ARBA" id="ARBA00004239"/>
    </source>
</evidence>
<dbReference type="GO" id="GO:0005773">
    <property type="term" value="C:vacuole"/>
    <property type="evidence" value="ECO:0007669"/>
    <property type="project" value="TreeGrafter"/>
</dbReference>
<dbReference type="SUPFAM" id="SSF52317">
    <property type="entry name" value="Class I glutamine amidotransferase-like"/>
    <property type="match status" value="1"/>
</dbReference>
<dbReference type="PROSITE" id="PS51275">
    <property type="entry name" value="PEPTIDASE_C26_GGH"/>
    <property type="match status" value="1"/>
</dbReference>
<evidence type="ECO:0000313" key="10">
    <source>
        <dbReference type="EMBL" id="EAR82410.1"/>
    </source>
</evidence>
<dbReference type="PANTHER" id="PTHR11315">
    <property type="entry name" value="PROTEASE FAMILY C26 GAMMA-GLUTAMYL HYDROLASE"/>
    <property type="match status" value="1"/>
</dbReference>
<dbReference type="PANTHER" id="PTHR11315:SF0">
    <property type="entry name" value="FOLATE GAMMA-GLUTAMYL HYDROLASE"/>
    <property type="match status" value="1"/>
</dbReference>
<reference evidence="11" key="1">
    <citation type="journal article" date="2006" name="PLoS Biol.">
        <title>Macronuclear genome sequence of the ciliate Tetrahymena thermophila, a model eukaryote.</title>
        <authorList>
            <person name="Eisen J.A."/>
            <person name="Coyne R.S."/>
            <person name="Wu M."/>
            <person name="Wu D."/>
            <person name="Thiagarajan M."/>
            <person name="Wortman J.R."/>
            <person name="Badger J.H."/>
            <person name="Ren Q."/>
            <person name="Amedeo P."/>
            <person name="Jones K.M."/>
            <person name="Tallon L.J."/>
            <person name="Delcher A.L."/>
            <person name="Salzberg S.L."/>
            <person name="Silva J.C."/>
            <person name="Haas B.J."/>
            <person name="Majoros W.H."/>
            <person name="Farzad M."/>
            <person name="Carlton J.M."/>
            <person name="Smith R.K. Jr."/>
            <person name="Garg J."/>
            <person name="Pearlman R.E."/>
            <person name="Karrer K.M."/>
            <person name="Sun L."/>
            <person name="Manning G."/>
            <person name="Elde N.C."/>
            <person name="Turkewitz A.P."/>
            <person name="Asai D.J."/>
            <person name="Wilkes D.E."/>
            <person name="Wang Y."/>
            <person name="Cai H."/>
            <person name="Collins K."/>
            <person name="Stewart B.A."/>
            <person name="Lee S.R."/>
            <person name="Wilamowska K."/>
            <person name="Weinberg Z."/>
            <person name="Ruzzo W.L."/>
            <person name="Wloga D."/>
            <person name="Gaertig J."/>
            <person name="Frankel J."/>
            <person name="Tsao C.-C."/>
            <person name="Gorovsky M.A."/>
            <person name="Keeling P.J."/>
            <person name="Waller R.F."/>
            <person name="Patron N.J."/>
            <person name="Cherry J.M."/>
            <person name="Stover N.A."/>
            <person name="Krieger C.J."/>
            <person name="del Toro C."/>
            <person name="Ryder H.F."/>
            <person name="Williamson S.C."/>
            <person name="Barbeau R.A."/>
            <person name="Hamilton E.P."/>
            <person name="Orias E."/>
        </authorList>
    </citation>
    <scope>NUCLEOTIDE SEQUENCE [LARGE SCALE GENOMIC DNA]</scope>
    <source>
        <strain evidence="11">SB210</strain>
    </source>
</reference>
<dbReference type="RefSeq" id="XP_001030073.1">
    <property type="nucleotide sequence ID" value="XM_001030073.2"/>
</dbReference>
<evidence type="ECO:0000256" key="8">
    <source>
        <dbReference type="PROSITE-ProRule" id="PRU00607"/>
    </source>
</evidence>
<proteinExistence type="inferred from homology"/>
<dbReference type="GO" id="GO:0046900">
    <property type="term" value="P:tetrahydrofolylpolyglutamate metabolic process"/>
    <property type="evidence" value="ECO:0007669"/>
    <property type="project" value="TreeGrafter"/>
</dbReference>
<evidence type="ECO:0000256" key="9">
    <source>
        <dbReference type="SAM" id="MobiDB-lite"/>
    </source>
</evidence>
<evidence type="ECO:0000256" key="3">
    <source>
        <dbReference type="ARBA" id="ARBA00012886"/>
    </source>
</evidence>
<dbReference type="InterPro" id="IPR011697">
    <property type="entry name" value="Peptidase_C26"/>
</dbReference>
<dbReference type="MEROPS" id="C26.001"/>
<evidence type="ECO:0000256" key="6">
    <source>
        <dbReference type="ARBA" id="ARBA00022801"/>
    </source>
</evidence>
<protein>
    <recommendedName>
        <fullName evidence="3 8">folate gamma-glutamyl hydrolase</fullName>
        <ecNumber evidence="3 8">3.4.19.9</ecNumber>
    </recommendedName>
</protein>
<dbReference type="InterPro" id="IPR029062">
    <property type="entry name" value="Class_I_gatase-like"/>
</dbReference>
<dbReference type="PROSITE" id="PS51273">
    <property type="entry name" value="GATASE_TYPE_1"/>
    <property type="match status" value="1"/>
</dbReference>
<dbReference type="Proteomes" id="UP000009168">
    <property type="component" value="Unassembled WGS sequence"/>
</dbReference>
<dbReference type="EMBL" id="GG662534">
    <property type="protein sequence ID" value="EAR82410.1"/>
    <property type="molecule type" value="Genomic_DNA"/>
</dbReference>
<dbReference type="GO" id="GO:0005576">
    <property type="term" value="C:extracellular region"/>
    <property type="evidence" value="ECO:0007669"/>
    <property type="project" value="UniProtKB-SubCell"/>
</dbReference>
<evidence type="ECO:0000256" key="5">
    <source>
        <dbReference type="ARBA" id="ARBA00022729"/>
    </source>
</evidence>
<sequence length="381" mass="44370">MNSNNKQFQASNAQYQSFQSDQEEEEELKQENDEGIQNSEISQIQNQNDAKSCISNVSRVKNSFISFPVIAILSIPSGFQSYPKEEYSYIYTSYVQYFQQSGLRIIPLNWTDSLENLENLMNKVNGLVLTGGGANLMMRVQEGEEKKFTQFSKVAIFLIELAKKKNEKGNYFPLWTTCLGFELLFLSFSNQEIRNQFDSKNHFAKQIFSKEAKTQSRILSKLSKSLIKCLEEEEFFYYNHKHGFSKKQFLENPKINQNFNCIAYSKDQKGKQFVSIAEGKVYPFYGTQFHPEKLQFDQSSKNNKQFTINQLRIAQHIPNFFYTECLKSNQRFDSAQEQQSLLIENHQPVYKGGLDQGIYLFKNVQQIQNEINSNKQETNTK</sequence>
<dbReference type="GO" id="GO:0034722">
    <property type="term" value="F:gamma-glutamyl-peptidase activity"/>
    <property type="evidence" value="ECO:0007669"/>
    <property type="project" value="UniProtKB-UniRule"/>
</dbReference>
<dbReference type="OMA" id="KFQANDD"/>
<comment type="catalytic activity">
    <reaction evidence="8">
        <text>(6S)-5,6,7,8-tetrahydrofolyl-(gamma-L-Glu)(n) + (n-1) H2O = (6S)-5,6,7,8-tetrahydrofolate + (n-1) L-glutamate</text>
        <dbReference type="Rhea" id="RHEA:56784"/>
        <dbReference type="Rhea" id="RHEA-COMP:14738"/>
        <dbReference type="ChEBI" id="CHEBI:15377"/>
        <dbReference type="ChEBI" id="CHEBI:29985"/>
        <dbReference type="ChEBI" id="CHEBI:57453"/>
        <dbReference type="ChEBI" id="CHEBI:141005"/>
        <dbReference type="EC" id="3.4.19.9"/>
    </reaction>
</comment>